<dbReference type="AlphaFoldDB" id="A0A0B7BXH6"/>
<organism evidence="1">
    <name type="scientific">Arion vulgaris</name>
    <dbReference type="NCBI Taxonomy" id="1028688"/>
    <lineage>
        <taxon>Eukaryota</taxon>
        <taxon>Metazoa</taxon>
        <taxon>Spiralia</taxon>
        <taxon>Lophotrochozoa</taxon>
        <taxon>Mollusca</taxon>
        <taxon>Gastropoda</taxon>
        <taxon>Heterobranchia</taxon>
        <taxon>Euthyneura</taxon>
        <taxon>Panpulmonata</taxon>
        <taxon>Eupulmonata</taxon>
        <taxon>Stylommatophora</taxon>
        <taxon>Helicina</taxon>
        <taxon>Arionoidea</taxon>
        <taxon>Arionidae</taxon>
        <taxon>Arion</taxon>
    </lineage>
</organism>
<proteinExistence type="predicted"/>
<protein>
    <submittedName>
        <fullName evidence="1">Uncharacterized protein</fullName>
    </submittedName>
</protein>
<sequence>KRSTYTNIASKHRTDSHRFHPVTSSVMSSVIYLPIDLMKPSRHFYLFADDQSDLHFWYWMVTQPMSYLLTDDH</sequence>
<evidence type="ECO:0000313" key="1">
    <source>
        <dbReference type="EMBL" id="CEK97909.1"/>
    </source>
</evidence>
<name>A0A0B7BXH6_9EUPU</name>
<feature type="non-terminal residue" evidence="1">
    <location>
        <position position="1"/>
    </location>
</feature>
<accession>A0A0B7BXH6</accession>
<dbReference type="EMBL" id="HACG01051038">
    <property type="protein sequence ID" value="CEK97909.1"/>
    <property type="molecule type" value="Transcribed_RNA"/>
</dbReference>
<gene>
    <name evidence="1" type="primary">ORF217232</name>
</gene>
<reference evidence="1" key="1">
    <citation type="submission" date="2014-12" db="EMBL/GenBank/DDBJ databases">
        <title>Insight into the proteome of Arion vulgaris.</title>
        <authorList>
            <person name="Aradska J."/>
            <person name="Bulat T."/>
            <person name="Smidak R."/>
            <person name="Sarate P."/>
            <person name="Gangsoo J."/>
            <person name="Sialana F."/>
            <person name="Bilban M."/>
            <person name="Lubec G."/>
        </authorList>
    </citation>
    <scope>NUCLEOTIDE SEQUENCE</scope>
    <source>
        <tissue evidence="1">Skin</tissue>
    </source>
</reference>
<feature type="non-terminal residue" evidence="1">
    <location>
        <position position="73"/>
    </location>
</feature>